<name>A0A1Z3LVS7_BREDI</name>
<keyword evidence="3" id="KW-0804">Transcription</keyword>
<proteinExistence type="predicted"/>
<dbReference type="SUPFAM" id="SSF46689">
    <property type="entry name" value="Homeodomain-like"/>
    <property type="match status" value="2"/>
</dbReference>
<keyword evidence="1" id="KW-0805">Transcription regulation</keyword>
<dbReference type="Gene3D" id="1.10.10.60">
    <property type="entry name" value="Homeodomain-like"/>
    <property type="match status" value="2"/>
</dbReference>
<evidence type="ECO:0000313" key="5">
    <source>
        <dbReference type="EMBL" id="ASD26225.1"/>
    </source>
</evidence>
<evidence type="ECO:0000256" key="3">
    <source>
        <dbReference type="ARBA" id="ARBA00023163"/>
    </source>
</evidence>
<evidence type="ECO:0000256" key="1">
    <source>
        <dbReference type="ARBA" id="ARBA00023015"/>
    </source>
</evidence>
<dbReference type="PROSITE" id="PS01124">
    <property type="entry name" value="HTH_ARAC_FAMILY_2"/>
    <property type="match status" value="1"/>
</dbReference>
<organism evidence="5 6">
    <name type="scientific">Brevundimonas diminuta</name>
    <name type="common">Pseudomonas diminuta</name>
    <dbReference type="NCBI Taxonomy" id="293"/>
    <lineage>
        <taxon>Bacteria</taxon>
        <taxon>Pseudomonadati</taxon>
        <taxon>Pseudomonadota</taxon>
        <taxon>Alphaproteobacteria</taxon>
        <taxon>Caulobacterales</taxon>
        <taxon>Caulobacteraceae</taxon>
        <taxon>Brevundimonas</taxon>
    </lineage>
</organism>
<keyword evidence="2" id="KW-0238">DNA-binding</keyword>
<dbReference type="AlphaFoldDB" id="A0A1Z3LVS7"/>
<sequence>MSWGMPLLYAGPAFELPAHRKAVGLFCVCLDGDMAVQIIGGAGERREVTGRSVFIDPGVMHRIRFQAGRIACLYTDGANADHVPIAIGMKPVAPGVSVEHPGLGPIIDVLADEDALSSLDRRRVAEAFGSFGSRRGLPDPRISRAADMILSDPVQSHSAANIARSVGLSESRLRHVFRRSQGVSLRRFRLWARMGAGLSLIGAGANLTRAAHEAGFSSSAHFSTAYRGFFGLKPSAVVRANPMLGVSRRAARRPEC</sequence>
<reference evidence="5 6" key="2">
    <citation type="submission" date="2017-06" db="EMBL/GenBank/DDBJ databases">
        <authorList>
            <person name="Kim H.J."/>
            <person name="Triplett B.A."/>
        </authorList>
    </citation>
    <scope>NUCLEOTIDE SEQUENCE [LARGE SCALE GENOMIC DNA]</scope>
    <source>
        <strain evidence="5 6">BZC3</strain>
    </source>
</reference>
<evidence type="ECO:0000256" key="2">
    <source>
        <dbReference type="ARBA" id="ARBA00023125"/>
    </source>
</evidence>
<dbReference type="InterPro" id="IPR018060">
    <property type="entry name" value="HTH_AraC"/>
</dbReference>
<accession>A0A1Z3LVS7</accession>
<dbReference type="InterPro" id="IPR050204">
    <property type="entry name" value="AraC_XylS_family_regulators"/>
</dbReference>
<evidence type="ECO:0000259" key="4">
    <source>
        <dbReference type="PROSITE" id="PS01124"/>
    </source>
</evidence>
<dbReference type="EMBL" id="CP021995">
    <property type="protein sequence ID" value="ASD26225.1"/>
    <property type="molecule type" value="Genomic_DNA"/>
</dbReference>
<reference evidence="5 6" key="1">
    <citation type="submission" date="2017-06" db="EMBL/GenBank/DDBJ databases">
        <title>Biodegradation of gentamicin by bacterial consortia AMQD4 in synthetic medium and raw gentamicin sewage.</title>
        <authorList>
            <person name="Chang H."/>
            <person name="Feng Y."/>
            <person name="Li Z."/>
            <person name="Xue J."/>
            <person name="Cheng D."/>
        </authorList>
    </citation>
    <scope>NUCLEOTIDE SEQUENCE [LARGE SCALE GENOMIC DNA]</scope>
    <source>
        <strain evidence="5 6">BZC3</strain>
    </source>
</reference>
<dbReference type="InterPro" id="IPR009057">
    <property type="entry name" value="Homeodomain-like_sf"/>
</dbReference>
<dbReference type="Proteomes" id="UP000197024">
    <property type="component" value="Chromosome"/>
</dbReference>
<dbReference type="Pfam" id="PF12833">
    <property type="entry name" value="HTH_18"/>
    <property type="match status" value="1"/>
</dbReference>
<dbReference type="SMART" id="SM00342">
    <property type="entry name" value="HTH_ARAC"/>
    <property type="match status" value="1"/>
</dbReference>
<dbReference type="GO" id="GO:0003700">
    <property type="term" value="F:DNA-binding transcription factor activity"/>
    <property type="evidence" value="ECO:0007669"/>
    <property type="project" value="InterPro"/>
</dbReference>
<feature type="domain" description="HTH araC/xylS-type" evidence="4">
    <location>
        <begin position="143"/>
        <end position="240"/>
    </location>
</feature>
<gene>
    <name evidence="5" type="ORF">CD943_04570</name>
</gene>
<dbReference type="GO" id="GO:0043565">
    <property type="term" value="F:sequence-specific DNA binding"/>
    <property type="evidence" value="ECO:0007669"/>
    <property type="project" value="InterPro"/>
</dbReference>
<protein>
    <recommendedName>
        <fullName evidence="4">HTH araC/xylS-type domain-containing protein</fullName>
    </recommendedName>
</protein>
<evidence type="ECO:0000313" key="6">
    <source>
        <dbReference type="Proteomes" id="UP000197024"/>
    </source>
</evidence>
<dbReference type="PANTHER" id="PTHR46796">
    <property type="entry name" value="HTH-TYPE TRANSCRIPTIONAL ACTIVATOR RHAS-RELATED"/>
    <property type="match status" value="1"/>
</dbReference>